<gene>
    <name evidence="7" type="ORF">NCCP602_04440</name>
</gene>
<feature type="domain" description="Fe/B12 periplasmic-binding" evidence="6">
    <location>
        <begin position="54"/>
        <end position="318"/>
    </location>
</feature>
<dbReference type="Gene3D" id="3.40.50.1980">
    <property type="entry name" value="Nitrogenase molybdenum iron protein domain"/>
    <property type="match status" value="2"/>
</dbReference>
<feature type="chain" id="PRO_5045429320" description="Fe/B12 periplasmic-binding domain-containing protein" evidence="5">
    <location>
        <begin position="20"/>
        <end position="320"/>
    </location>
</feature>
<name>A0ABN0SJ64_9MICO</name>
<comment type="subcellular location">
    <subcellularLocation>
        <location evidence="1">Cell envelope</location>
    </subcellularLocation>
</comment>
<dbReference type="Pfam" id="PF01497">
    <property type="entry name" value="Peripla_BP_2"/>
    <property type="match status" value="1"/>
</dbReference>
<dbReference type="PANTHER" id="PTHR30532">
    <property type="entry name" value="IRON III DICITRATE-BINDING PERIPLASMIC PROTEIN"/>
    <property type="match status" value="1"/>
</dbReference>
<evidence type="ECO:0000256" key="3">
    <source>
        <dbReference type="ARBA" id="ARBA00022448"/>
    </source>
</evidence>
<comment type="similarity">
    <text evidence="2">Belongs to the bacterial solute-binding protein 8 family.</text>
</comment>
<dbReference type="PANTHER" id="PTHR30532:SF24">
    <property type="entry name" value="FERRIC ENTEROBACTIN-BINDING PERIPLASMIC PROTEIN FEPB"/>
    <property type="match status" value="1"/>
</dbReference>
<dbReference type="PROSITE" id="PS50983">
    <property type="entry name" value="FE_B12_PBP"/>
    <property type="match status" value="1"/>
</dbReference>
<keyword evidence="8" id="KW-1185">Reference proteome</keyword>
<evidence type="ECO:0000259" key="6">
    <source>
        <dbReference type="PROSITE" id="PS50983"/>
    </source>
</evidence>
<evidence type="ECO:0000313" key="8">
    <source>
        <dbReference type="Proteomes" id="UP001498238"/>
    </source>
</evidence>
<dbReference type="RefSeq" id="WP_339391460.1">
    <property type="nucleotide sequence ID" value="NZ_BAAAAF010000001.1"/>
</dbReference>
<organism evidence="7 8">
    <name type="scientific">Brevibacterium metallidurans</name>
    <dbReference type="NCBI Taxonomy" id="1482676"/>
    <lineage>
        <taxon>Bacteria</taxon>
        <taxon>Bacillati</taxon>
        <taxon>Actinomycetota</taxon>
        <taxon>Actinomycetes</taxon>
        <taxon>Micrococcales</taxon>
        <taxon>Brevibacteriaceae</taxon>
        <taxon>Brevibacterium</taxon>
    </lineage>
</organism>
<dbReference type="Proteomes" id="UP001498238">
    <property type="component" value="Unassembled WGS sequence"/>
</dbReference>
<keyword evidence="3" id="KW-0813">Transport</keyword>
<sequence>MRRRQLLALSALAPLALVACTREPESTAANPAANFSYSPAGYDGVTVTLDRPAERIAMDYYSAAALAPYGIAPVAVFGFGKNESPGRSFDSTGVEVVGADMELDTEALAAAAPDIIVAYGNDTGDGWTWWDDKLKEQVSALAPFVPVKLSDQTPDEMFAQYAAIAQALGADTETDAIASARQDFDDTRRRIRDITAQKDWLSVLLANFNADIIYTAKELGVASMLADDGVRLAGPDAGADSSWAEVSWEKISDCPADVILVHDASADYADNPIFTALPTVAANQLGSWDDKRAYTYDGYAAWLNELADVLDRADDIDKQS</sequence>
<proteinExistence type="inferred from homology"/>
<dbReference type="PROSITE" id="PS51257">
    <property type="entry name" value="PROKAR_LIPOPROTEIN"/>
    <property type="match status" value="1"/>
</dbReference>
<evidence type="ECO:0000256" key="2">
    <source>
        <dbReference type="ARBA" id="ARBA00008814"/>
    </source>
</evidence>
<evidence type="ECO:0000256" key="1">
    <source>
        <dbReference type="ARBA" id="ARBA00004196"/>
    </source>
</evidence>
<dbReference type="InterPro" id="IPR051313">
    <property type="entry name" value="Bact_iron-sidero_bind"/>
</dbReference>
<dbReference type="SUPFAM" id="SSF53807">
    <property type="entry name" value="Helical backbone' metal receptor"/>
    <property type="match status" value="1"/>
</dbReference>
<dbReference type="EMBL" id="BAAAAF010000001">
    <property type="protein sequence ID" value="GAA0034483.1"/>
    <property type="molecule type" value="Genomic_DNA"/>
</dbReference>
<dbReference type="InterPro" id="IPR002491">
    <property type="entry name" value="ABC_transptr_periplasmic_BD"/>
</dbReference>
<comment type="caution">
    <text evidence="7">The sequence shown here is derived from an EMBL/GenBank/DDBJ whole genome shotgun (WGS) entry which is preliminary data.</text>
</comment>
<evidence type="ECO:0000256" key="4">
    <source>
        <dbReference type="ARBA" id="ARBA00022729"/>
    </source>
</evidence>
<keyword evidence="4 5" id="KW-0732">Signal</keyword>
<reference evidence="7 8" key="1">
    <citation type="submission" date="2024-01" db="EMBL/GenBank/DDBJ databases">
        <title>Characterization of antibiotic resistant novel bacterial strains and their environmental applications.</title>
        <authorList>
            <person name="Manzoor S."/>
            <person name="Abbas S."/>
            <person name="Arshad M."/>
            <person name="Ahmed I."/>
        </authorList>
    </citation>
    <scope>NUCLEOTIDE SEQUENCE [LARGE SCALE GENOMIC DNA]</scope>
    <source>
        <strain evidence="7 8">NCCP-602</strain>
    </source>
</reference>
<evidence type="ECO:0000256" key="5">
    <source>
        <dbReference type="SAM" id="SignalP"/>
    </source>
</evidence>
<feature type="signal peptide" evidence="5">
    <location>
        <begin position="1"/>
        <end position="19"/>
    </location>
</feature>
<protein>
    <recommendedName>
        <fullName evidence="6">Fe/B12 periplasmic-binding domain-containing protein</fullName>
    </recommendedName>
</protein>
<evidence type="ECO:0000313" key="7">
    <source>
        <dbReference type="EMBL" id="GAA0034483.1"/>
    </source>
</evidence>
<accession>A0ABN0SJ64</accession>